<protein>
    <submittedName>
        <fullName evidence="6">TetR/AcrR family transcriptional regulator</fullName>
    </submittedName>
</protein>
<dbReference type="SUPFAM" id="SSF48498">
    <property type="entry name" value="Tetracyclin repressor-like, C-terminal domain"/>
    <property type="match status" value="1"/>
</dbReference>
<keyword evidence="2 4" id="KW-0238">DNA-binding</keyword>
<feature type="DNA-binding region" description="H-T-H motif" evidence="4">
    <location>
        <begin position="34"/>
        <end position="53"/>
    </location>
</feature>
<dbReference type="SUPFAM" id="SSF46689">
    <property type="entry name" value="Homeodomain-like"/>
    <property type="match status" value="1"/>
</dbReference>
<dbReference type="InterPro" id="IPR009057">
    <property type="entry name" value="Homeodomain-like_sf"/>
</dbReference>
<evidence type="ECO:0000256" key="1">
    <source>
        <dbReference type="ARBA" id="ARBA00023015"/>
    </source>
</evidence>
<dbReference type="EMBL" id="JBHMBW010000020">
    <property type="protein sequence ID" value="MFB9625925.1"/>
    <property type="molecule type" value="Genomic_DNA"/>
</dbReference>
<dbReference type="PANTHER" id="PTHR47506:SF1">
    <property type="entry name" value="HTH-TYPE TRANSCRIPTIONAL REGULATOR YJDC"/>
    <property type="match status" value="1"/>
</dbReference>
<reference evidence="6 7" key="1">
    <citation type="submission" date="2024-09" db="EMBL/GenBank/DDBJ databases">
        <authorList>
            <person name="Sun Q."/>
            <person name="Mori K."/>
        </authorList>
    </citation>
    <scope>NUCLEOTIDE SEQUENCE [LARGE SCALE GENOMIC DNA]</scope>
    <source>
        <strain evidence="6 7">JCM 3143</strain>
    </source>
</reference>
<dbReference type="InterPro" id="IPR036271">
    <property type="entry name" value="Tet_transcr_reg_TetR-rel_C_sf"/>
</dbReference>
<dbReference type="InterPro" id="IPR001647">
    <property type="entry name" value="HTH_TetR"/>
</dbReference>
<dbReference type="RefSeq" id="WP_344989386.1">
    <property type="nucleotide sequence ID" value="NZ_BAAAXV010000005.1"/>
</dbReference>
<proteinExistence type="predicted"/>
<keyword evidence="3" id="KW-0804">Transcription</keyword>
<dbReference type="PRINTS" id="PR00455">
    <property type="entry name" value="HTHTETR"/>
</dbReference>
<dbReference type="Gene3D" id="1.10.357.10">
    <property type="entry name" value="Tetracycline Repressor, domain 2"/>
    <property type="match status" value="1"/>
</dbReference>
<dbReference type="PROSITE" id="PS50977">
    <property type="entry name" value="HTH_TETR_2"/>
    <property type="match status" value="1"/>
</dbReference>
<feature type="domain" description="HTH tetR-type" evidence="5">
    <location>
        <begin position="11"/>
        <end position="71"/>
    </location>
</feature>
<dbReference type="Pfam" id="PF00440">
    <property type="entry name" value="TetR_N"/>
    <property type="match status" value="1"/>
</dbReference>
<name>A0ABV5S2X2_9ACTN</name>
<dbReference type="Proteomes" id="UP001589532">
    <property type="component" value="Unassembled WGS sequence"/>
</dbReference>
<dbReference type="InterPro" id="IPR023772">
    <property type="entry name" value="DNA-bd_HTH_TetR-type_CS"/>
</dbReference>
<gene>
    <name evidence="6" type="ORF">ACFFSA_22820</name>
</gene>
<organism evidence="6 7">
    <name type="scientific">Nonomuraea helvata</name>
    <dbReference type="NCBI Taxonomy" id="37484"/>
    <lineage>
        <taxon>Bacteria</taxon>
        <taxon>Bacillati</taxon>
        <taxon>Actinomycetota</taxon>
        <taxon>Actinomycetes</taxon>
        <taxon>Streptosporangiales</taxon>
        <taxon>Streptosporangiaceae</taxon>
        <taxon>Nonomuraea</taxon>
    </lineage>
</organism>
<dbReference type="Gene3D" id="1.10.10.60">
    <property type="entry name" value="Homeodomain-like"/>
    <property type="match status" value="1"/>
</dbReference>
<sequence>MAVAFTAEDRARITESLLDAAEELFATQGLKKTSLDELVAASGIAKGSFYAFFDSKEELYKEVMIRRAPMLGKRLAAALDRPPSAEALGALMREMIEVLTTDPFYRRLLTRPDELEAVARRVGAEEIARVTPHLLTPLLDYLAQGQADGVIVADAPPEVLVGVLRTAGLLVLNRDRFGPDHAQVVEATVNALARGLVA</sequence>
<keyword evidence="1" id="KW-0805">Transcription regulation</keyword>
<evidence type="ECO:0000259" key="5">
    <source>
        <dbReference type="PROSITE" id="PS50977"/>
    </source>
</evidence>
<comment type="caution">
    <text evidence="6">The sequence shown here is derived from an EMBL/GenBank/DDBJ whole genome shotgun (WGS) entry which is preliminary data.</text>
</comment>
<evidence type="ECO:0000313" key="6">
    <source>
        <dbReference type="EMBL" id="MFB9625925.1"/>
    </source>
</evidence>
<keyword evidence="7" id="KW-1185">Reference proteome</keyword>
<dbReference type="PANTHER" id="PTHR47506">
    <property type="entry name" value="TRANSCRIPTIONAL REGULATORY PROTEIN"/>
    <property type="match status" value="1"/>
</dbReference>
<dbReference type="PROSITE" id="PS01081">
    <property type="entry name" value="HTH_TETR_1"/>
    <property type="match status" value="1"/>
</dbReference>
<evidence type="ECO:0000313" key="7">
    <source>
        <dbReference type="Proteomes" id="UP001589532"/>
    </source>
</evidence>
<evidence type="ECO:0000256" key="3">
    <source>
        <dbReference type="ARBA" id="ARBA00023163"/>
    </source>
</evidence>
<accession>A0ABV5S2X2</accession>
<evidence type="ECO:0000256" key="2">
    <source>
        <dbReference type="ARBA" id="ARBA00023125"/>
    </source>
</evidence>
<evidence type="ECO:0000256" key="4">
    <source>
        <dbReference type="PROSITE-ProRule" id="PRU00335"/>
    </source>
</evidence>